<evidence type="ECO:0000256" key="2">
    <source>
        <dbReference type="ARBA" id="ARBA00022448"/>
    </source>
</evidence>
<evidence type="ECO:0000256" key="1">
    <source>
        <dbReference type="ARBA" id="ARBA00009023"/>
    </source>
</evidence>
<accession>S0FRK6</accession>
<dbReference type="RefSeq" id="WP_006968709.1">
    <property type="nucleotide sequence ID" value="NZ_APJX01000017.1"/>
</dbReference>
<keyword evidence="2" id="KW-0813">Transport</keyword>
<proteinExistence type="inferred from homology"/>
<dbReference type="GO" id="GO:0055085">
    <property type="term" value="P:transmembrane transport"/>
    <property type="evidence" value="ECO:0007669"/>
    <property type="project" value="InterPro"/>
</dbReference>
<evidence type="ECO:0000256" key="3">
    <source>
        <dbReference type="ARBA" id="ARBA00022729"/>
    </source>
</evidence>
<dbReference type="Proteomes" id="UP000014216">
    <property type="component" value="Unassembled WGS sequence"/>
</dbReference>
<dbReference type="AlphaFoldDB" id="S0FRK6"/>
<dbReference type="Pfam" id="PF03480">
    <property type="entry name" value="DctP"/>
    <property type="match status" value="1"/>
</dbReference>
<dbReference type="PANTHER" id="PTHR33376:SF7">
    <property type="entry name" value="C4-DICARBOXYLATE-BINDING PROTEIN DCTB"/>
    <property type="match status" value="1"/>
</dbReference>
<keyword evidence="6" id="KW-1185">Reference proteome</keyword>
<dbReference type="EMBL" id="APJX01000017">
    <property type="protein sequence ID" value="EMS77340.1"/>
    <property type="molecule type" value="Genomic_DNA"/>
</dbReference>
<evidence type="ECO:0000256" key="4">
    <source>
        <dbReference type="SAM" id="SignalP"/>
    </source>
</evidence>
<dbReference type="InterPro" id="IPR018389">
    <property type="entry name" value="DctP_fam"/>
</dbReference>
<dbReference type="OrthoDB" id="8690069at2"/>
<gene>
    <name evidence="5" type="primary">dctP</name>
    <name evidence="5" type="ORF">Dpo_17c00440</name>
</gene>
<reference evidence="5 6" key="1">
    <citation type="journal article" date="2013" name="Genome Announc.">
        <title>Draft Genome Sequence of Desulfotignum phosphitoxidans DSM 13687 Strain FiPS-3.</title>
        <authorList>
            <person name="Poehlein A."/>
            <person name="Daniel R."/>
            <person name="Simeonova D.D."/>
        </authorList>
    </citation>
    <scope>NUCLEOTIDE SEQUENCE [LARGE SCALE GENOMIC DNA]</scope>
    <source>
        <strain evidence="5 6">DSM 13687</strain>
    </source>
</reference>
<dbReference type="SUPFAM" id="SSF53850">
    <property type="entry name" value="Periplasmic binding protein-like II"/>
    <property type="match status" value="1"/>
</dbReference>
<keyword evidence="3 4" id="KW-0732">Signal</keyword>
<feature type="signal peptide" evidence="4">
    <location>
        <begin position="1"/>
        <end position="29"/>
    </location>
</feature>
<sequence length="338" mass="38363">MKKMIRRSIAVLCMLAFAGSAVFAQTAFAADLPELNLKVSQAMMPKTSLTHQLIEEFAANVTERTEGKVTFKIFGPEIGDWTELERMTKRGAVDMQFNAFDTGLDARWNFFTLPFMVSNWDQVRKVFSKGGIITELGEKWAEEKGLYYLGPWLNNLASLGMQDKVVTNEADAKGLKIRVPPIDTYRCFVDKMGFSPVTIPWAEAPTAVATGLVDGWVGSGAVYMYDLFRDVAKVMVVTYDSPETWHVTFNLDKWQKLPEAYQTIITEEVEKVIDKHLDLVEKEELDNQAKLVEAGWQIVVPTDEEMAAWKENCLECWDSYEEIVGKENIEKLLEEVNQ</sequence>
<evidence type="ECO:0000313" key="6">
    <source>
        <dbReference type="Proteomes" id="UP000014216"/>
    </source>
</evidence>
<dbReference type="Gene3D" id="3.40.190.170">
    <property type="entry name" value="Bacterial extracellular solute-binding protein, family 7"/>
    <property type="match status" value="1"/>
</dbReference>
<feature type="chain" id="PRO_5005710844" evidence="4">
    <location>
        <begin position="30"/>
        <end position="338"/>
    </location>
</feature>
<dbReference type="InterPro" id="IPR038404">
    <property type="entry name" value="TRAP_DctP_sf"/>
</dbReference>
<protein>
    <submittedName>
        <fullName evidence="5">TRAP-type C4-dicarboxylate transporter, periplasmatic component DctP</fullName>
    </submittedName>
</protein>
<organism evidence="5 6">
    <name type="scientific">Desulfotignum phosphitoxidans DSM 13687</name>
    <dbReference type="NCBI Taxonomy" id="1286635"/>
    <lineage>
        <taxon>Bacteria</taxon>
        <taxon>Pseudomonadati</taxon>
        <taxon>Thermodesulfobacteriota</taxon>
        <taxon>Desulfobacteria</taxon>
        <taxon>Desulfobacterales</taxon>
        <taxon>Desulfobacteraceae</taxon>
        <taxon>Desulfotignum</taxon>
    </lineage>
</organism>
<dbReference type="PANTHER" id="PTHR33376">
    <property type="match status" value="1"/>
</dbReference>
<evidence type="ECO:0000313" key="5">
    <source>
        <dbReference type="EMBL" id="EMS77340.1"/>
    </source>
</evidence>
<dbReference type="NCBIfam" id="NF037995">
    <property type="entry name" value="TRAP_S1"/>
    <property type="match status" value="1"/>
</dbReference>
<comment type="caution">
    <text evidence="5">The sequence shown here is derived from an EMBL/GenBank/DDBJ whole genome shotgun (WGS) entry which is preliminary data.</text>
</comment>
<name>S0FRK6_9BACT</name>
<comment type="similarity">
    <text evidence="1">Belongs to the bacterial solute-binding protein 7 family.</text>
</comment>